<comment type="caution">
    <text evidence="12">The sequence shown here is derived from an EMBL/GenBank/DDBJ whole genome shotgun (WGS) entry which is preliminary data.</text>
</comment>
<evidence type="ECO:0000256" key="3">
    <source>
        <dbReference type="ARBA" id="ARBA00022490"/>
    </source>
</evidence>
<dbReference type="GO" id="GO:0005737">
    <property type="term" value="C:cytoplasm"/>
    <property type="evidence" value="ECO:0007669"/>
    <property type="project" value="UniProtKB-SubCell"/>
</dbReference>
<organism evidence="12 13">
    <name type="scientific">Entomospira culicis</name>
    <dbReference type="NCBI Taxonomy" id="2719989"/>
    <lineage>
        <taxon>Bacteria</taxon>
        <taxon>Pseudomonadati</taxon>
        <taxon>Spirochaetota</taxon>
        <taxon>Spirochaetia</taxon>
        <taxon>Spirochaetales</taxon>
        <taxon>Spirochaetaceae</taxon>
        <taxon>Entomospira</taxon>
    </lineage>
</organism>
<evidence type="ECO:0000256" key="7">
    <source>
        <dbReference type="ARBA" id="ARBA00022691"/>
    </source>
</evidence>
<name>A0A968GEG3_9SPIO</name>
<evidence type="ECO:0000256" key="4">
    <source>
        <dbReference type="ARBA" id="ARBA00022552"/>
    </source>
</evidence>
<dbReference type="Gene3D" id="3.40.1280.10">
    <property type="match status" value="1"/>
</dbReference>
<dbReference type="AlphaFoldDB" id="A0A968GEG3"/>
<dbReference type="InterPro" id="IPR029026">
    <property type="entry name" value="tRNA_m1G_MTases_N"/>
</dbReference>
<comment type="catalytic activity">
    <reaction evidence="9 10">
        <text>uridine(1498) in 16S rRNA + S-adenosyl-L-methionine = N(3)-methyluridine(1498) in 16S rRNA + S-adenosyl-L-homocysteine + H(+)</text>
        <dbReference type="Rhea" id="RHEA:42920"/>
        <dbReference type="Rhea" id="RHEA-COMP:10283"/>
        <dbReference type="Rhea" id="RHEA-COMP:10284"/>
        <dbReference type="ChEBI" id="CHEBI:15378"/>
        <dbReference type="ChEBI" id="CHEBI:57856"/>
        <dbReference type="ChEBI" id="CHEBI:59789"/>
        <dbReference type="ChEBI" id="CHEBI:65315"/>
        <dbReference type="ChEBI" id="CHEBI:74502"/>
        <dbReference type="EC" id="2.1.1.193"/>
    </reaction>
</comment>
<sequence length="247" mass="27871">MRLLWIEKPLVVGEPLLLDEVHVRHLRDVLRMRVGAKLQARSPYLPYHLAEIVVTRIEKRSLEVEVLQIQAIMPPAVEITLVQSYPKASKFDDILRMAIEAGVSAVRPVISEHSDFKERGQKTERWGRIAREAIEQSGNLVYNKIEQVCLLGELLQRADDALEIVCHPASAPTLEQDLLVLSVQQLQSAKQIRIFVGPEGGFSLQEVEAFLARGAYFYHFGETILRTEHAGLYALGAINTLLRYKGV</sequence>
<dbReference type="SUPFAM" id="SSF88697">
    <property type="entry name" value="PUA domain-like"/>
    <property type="match status" value="1"/>
</dbReference>
<keyword evidence="7 10" id="KW-0949">S-adenosyl-L-methionine</keyword>
<dbReference type="PANTHER" id="PTHR30027">
    <property type="entry name" value="RIBOSOMAL RNA SMALL SUBUNIT METHYLTRANSFERASE E"/>
    <property type="match status" value="1"/>
</dbReference>
<dbReference type="RefSeq" id="WP_167694890.1">
    <property type="nucleotide sequence ID" value="NZ_CP118181.1"/>
</dbReference>
<evidence type="ECO:0000256" key="1">
    <source>
        <dbReference type="ARBA" id="ARBA00004496"/>
    </source>
</evidence>
<dbReference type="NCBIfam" id="TIGR00046">
    <property type="entry name" value="RsmE family RNA methyltransferase"/>
    <property type="match status" value="1"/>
</dbReference>
<proteinExistence type="inferred from homology"/>
<evidence type="ECO:0000256" key="6">
    <source>
        <dbReference type="ARBA" id="ARBA00022679"/>
    </source>
</evidence>
<feature type="domain" description="Ribosomal RNA small subunit methyltransferase E methyltransferase" evidence="11">
    <location>
        <begin position="76"/>
        <end position="238"/>
    </location>
</feature>
<dbReference type="PANTHER" id="PTHR30027:SF3">
    <property type="entry name" value="16S RRNA (URACIL(1498)-N(3))-METHYLTRANSFERASE"/>
    <property type="match status" value="1"/>
</dbReference>
<evidence type="ECO:0000259" key="11">
    <source>
        <dbReference type="Pfam" id="PF04452"/>
    </source>
</evidence>
<protein>
    <recommendedName>
        <fullName evidence="10">Ribosomal RNA small subunit methyltransferase E</fullName>
        <ecNumber evidence="10">2.1.1.193</ecNumber>
    </recommendedName>
</protein>
<dbReference type="InterPro" id="IPR015947">
    <property type="entry name" value="PUA-like_sf"/>
</dbReference>
<dbReference type="GO" id="GO:0070475">
    <property type="term" value="P:rRNA base methylation"/>
    <property type="evidence" value="ECO:0007669"/>
    <property type="project" value="TreeGrafter"/>
</dbReference>
<dbReference type="SUPFAM" id="SSF75217">
    <property type="entry name" value="alpha/beta knot"/>
    <property type="match status" value="1"/>
</dbReference>
<dbReference type="Proteomes" id="UP000778951">
    <property type="component" value="Unassembled WGS sequence"/>
</dbReference>
<evidence type="ECO:0000313" key="12">
    <source>
        <dbReference type="EMBL" id="NIZ68772.1"/>
    </source>
</evidence>
<accession>A0A968GEG3</accession>
<comment type="similarity">
    <text evidence="2 10">Belongs to the RNA methyltransferase RsmE family.</text>
</comment>
<evidence type="ECO:0000256" key="5">
    <source>
        <dbReference type="ARBA" id="ARBA00022603"/>
    </source>
</evidence>
<keyword evidence="5 10" id="KW-0489">Methyltransferase</keyword>
<keyword evidence="3 10" id="KW-0963">Cytoplasm</keyword>
<dbReference type="EMBL" id="JAATLM010000001">
    <property type="protein sequence ID" value="NIZ68772.1"/>
    <property type="molecule type" value="Genomic_DNA"/>
</dbReference>
<dbReference type="PIRSF" id="PIRSF015601">
    <property type="entry name" value="MTase_slr0722"/>
    <property type="match status" value="1"/>
</dbReference>
<dbReference type="Pfam" id="PF04452">
    <property type="entry name" value="Methyltrans_RNA"/>
    <property type="match status" value="1"/>
</dbReference>
<dbReference type="InterPro" id="IPR046886">
    <property type="entry name" value="RsmE_MTase_dom"/>
</dbReference>
<evidence type="ECO:0000256" key="10">
    <source>
        <dbReference type="PIRNR" id="PIRNR015601"/>
    </source>
</evidence>
<evidence type="ECO:0000313" key="13">
    <source>
        <dbReference type="Proteomes" id="UP000778951"/>
    </source>
</evidence>
<comment type="subcellular location">
    <subcellularLocation>
        <location evidence="1 10">Cytoplasm</location>
    </subcellularLocation>
</comment>
<dbReference type="InterPro" id="IPR029028">
    <property type="entry name" value="Alpha/beta_knot_MTases"/>
</dbReference>
<dbReference type="InterPro" id="IPR006700">
    <property type="entry name" value="RsmE"/>
</dbReference>
<keyword evidence="13" id="KW-1185">Reference proteome</keyword>
<keyword evidence="4 10" id="KW-0698">rRNA processing</keyword>
<keyword evidence="6 10" id="KW-0808">Transferase</keyword>
<evidence type="ECO:0000256" key="8">
    <source>
        <dbReference type="ARBA" id="ARBA00025699"/>
    </source>
</evidence>
<dbReference type="GO" id="GO:0070042">
    <property type="term" value="F:rRNA (uridine-N3-)-methyltransferase activity"/>
    <property type="evidence" value="ECO:0007669"/>
    <property type="project" value="TreeGrafter"/>
</dbReference>
<dbReference type="CDD" id="cd18084">
    <property type="entry name" value="RsmE-like"/>
    <property type="match status" value="1"/>
</dbReference>
<gene>
    <name evidence="12" type="ORF">HCT48_00865</name>
</gene>
<reference evidence="12" key="1">
    <citation type="submission" date="2020-03" db="EMBL/GenBank/DDBJ databases">
        <title>Spirochaetal bacteria isolated from arthropods constitute a novel genus Entomospira genus novum within the order Spirochaetales.</title>
        <authorList>
            <person name="Grana-Miraglia L."/>
            <person name="Sikutova S."/>
            <person name="Fingerle V."/>
            <person name="Sing A."/>
            <person name="Castillo-Ramirez S."/>
            <person name="Margos G."/>
            <person name="Rudolf I."/>
        </authorList>
    </citation>
    <scope>NUCLEOTIDE SEQUENCE</scope>
    <source>
        <strain evidence="12">BR149</strain>
    </source>
</reference>
<comment type="function">
    <text evidence="8 10">Specifically methylates the N3 position of the uracil ring of uridine 1498 (m3U1498) in 16S rRNA. Acts on the fully assembled 30S ribosomal subunit.</text>
</comment>
<evidence type="ECO:0000256" key="9">
    <source>
        <dbReference type="ARBA" id="ARBA00047944"/>
    </source>
</evidence>
<dbReference type="EC" id="2.1.1.193" evidence="10"/>
<evidence type="ECO:0000256" key="2">
    <source>
        <dbReference type="ARBA" id="ARBA00005528"/>
    </source>
</evidence>